<dbReference type="Proteomes" id="UP000309340">
    <property type="component" value="Unassembled WGS sequence"/>
</dbReference>
<dbReference type="InterPro" id="IPR011051">
    <property type="entry name" value="RmlC_Cupin_sf"/>
</dbReference>
<organism evidence="2 3">
    <name type="scientific">Friedmanniomyces simplex</name>
    <dbReference type="NCBI Taxonomy" id="329884"/>
    <lineage>
        <taxon>Eukaryota</taxon>
        <taxon>Fungi</taxon>
        <taxon>Dikarya</taxon>
        <taxon>Ascomycota</taxon>
        <taxon>Pezizomycotina</taxon>
        <taxon>Dothideomycetes</taxon>
        <taxon>Dothideomycetidae</taxon>
        <taxon>Mycosphaerellales</taxon>
        <taxon>Teratosphaeriaceae</taxon>
        <taxon>Friedmanniomyces</taxon>
    </lineage>
</organism>
<dbReference type="AlphaFoldDB" id="A0A4U0WBS2"/>
<dbReference type="OrthoDB" id="4124983at2759"/>
<keyword evidence="3" id="KW-1185">Reference proteome</keyword>
<dbReference type="Pfam" id="PF07883">
    <property type="entry name" value="Cupin_2"/>
    <property type="match status" value="1"/>
</dbReference>
<dbReference type="Gene3D" id="2.60.120.10">
    <property type="entry name" value="Jelly Rolls"/>
    <property type="match status" value="1"/>
</dbReference>
<accession>A0A4U0WBS2</accession>
<evidence type="ECO:0000259" key="1">
    <source>
        <dbReference type="Pfam" id="PF07883"/>
    </source>
</evidence>
<gene>
    <name evidence="2" type="ORF">B0A55_11087</name>
</gene>
<dbReference type="InterPro" id="IPR053146">
    <property type="entry name" value="QDO-like"/>
</dbReference>
<dbReference type="PANTHER" id="PTHR36440">
    <property type="entry name" value="PUTATIVE (AFU_ORTHOLOGUE AFUA_8G07350)-RELATED"/>
    <property type="match status" value="1"/>
</dbReference>
<reference evidence="2 3" key="1">
    <citation type="submission" date="2017-03" db="EMBL/GenBank/DDBJ databases">
        <title>Genomes of endolithic fungi from Antarctica.</title>
        <authorList>
            <person name="Coleine C."/>
            <person name="Masonjones S."/>
            <person name="Stajich J.E."/>
        </authorList>
    </citation>
    <scope>NUCLEOTIDE SEQUENCE [LARGE SCALE GENOMIC DNA]</scope>
    <source>
        <strain evidence="2 3">CCFEE 5184</strain>
    </source>
</reference>
<sequence>MDKAQQEYVKTLKVGHVRPSEVPWRRLGQYLYRVLEDGSQTQMRLCMIESLIPPHSDGPVFHWHEMHDEGFIVTKGKIRFHALGGKTIDAQAGDIITVPIRLPHKFSNPFDEEGVFINTITPGFFVRYFEHLEELIGEGTVLTPEVNMAALKRFATIPVDEQAINALIAESKENGNGSNGVEIEL</sequence>
<comment type="caution">
    <text evidence="2">The sequence shown here is derived from an EMBL/GenBank/DDBJ whole genome shotgun (WGS) entry which is preliminary data.</text>
</comment>
<proteinExistence type="predicted"/>
<name>A0A4U0WBS2_9PEZI</name>
<feature type="domain" description="Cupin type-2" evidence="1">
    <location>
        <begin position="52"/>
        <end position="118"/>
    </location>
</feature>
<dbReference type="STRING" id="329884.A0A4U0WBS2"/>
<evidence type="ECO:0000313" key="2">
    <source>
        <dbReference type="EMBL" id="TKA59798.1"/>
    </source>
</evidence>
<dbReference type="InterPro" id="IPR013096">
    <property type="entry name" value="Cupin_2"/>
</dbReference>
<dbReference type="PANTHER" id="PTHR36440:SF1">
    <property type="entry name" value="PUTATIVE (AFU_ORTHOLOGUE AFUA_8G07350)-RELATED"/>
    <property type="match status" value="1"/>
</dbReference>
<dbReference type="InterPro" id="IPR014710">
    <property type="entry name" value="RmlC-like_jellyroll"/>
</dbReference>
<evidence type="ECO:0000313" key="3">
    <source>
        <dbReference type="Proteomes" id="UP000309340"/>
    </source>
</evidence>
<protein>
    <recommendedName>
        <fullName evidence="1">Cupin type-2 domain-containing protein</fullName>
    </recommendedName>
</protein>
<dbReference type="EMBL" id="NAJQ01001385">
    <property type="protein sequence ID" value="TKA59798.1"/>
    <property type="molecule type" value="Genomic_DNA"/>
</dbReference>
<dbReference type="SUPFAM" id="SSF51182">
    <property type="entry name" value="RmlC-like cupins"/>
    <property type="match status" value="1"/>
</dbReference>